<evidence type="ECO:0000313" key="1">
    <source>
        <dbReference type="EMBL" id="BES97791.1"/>
    </source>
</evidence>
<evidence type="ECO:0000313" key="2">
    <source>
        <dbReference type="Proteomes" id="UP001307889"/>
    </source>
</evidence>
<accession>A0ABN7B049</accession>
<name>A0ABN7B049_9HEMI</name>
<reference evidence="1 2" key="1">
    <citation type="submission" date="2023-09" db="EMBL/GenBank/DDBJ databases">
        <title>Nesidiocoris tenuis whole genome shotgun sequence.</title>
        <authorList>
            <person name="Shibata T."/>
            <person name="Shimoda M."/>
            <person name="Kobayashi T."/>
            <person name="Uehara T."/>
        </authorList>
    </citation>
    <scope>NUCLEOTIDE SEQUENCE [LARGE SCALE GENOMIC DNA]</scope>
    <source>
        <strain evidence="1 2">Japan</strain>
    </source>
</reference>
<gene>
    <name evidence="1" type="ORF">NTJ_10606</name>
</gene>
<sequence>MAEMFVYTAYFTPEENLRQTHRGEKKRKDLGRKETSLKLQAIHYFGPQRSERGGGRERKKNSRIRMKESDLLVLLMGFTFLPRENPKTPSHLFNSNLSQ</sequence>
<proteinExistence type="predicted"/>
<dbReference type="Proteomes" id="UP001307889">
    <property type="component" value="Chromosome 8"/>
</dbReference>
<keyword evidence="2" id="KW-1185">Reference proteome</keyword>
<protein>
    <submittedName>
        <fullName evidence="1">Uncharacterized protein</fullName>
    </submittedName>
</protein>
<dbReference type="EMBL" id="AP028916">
    <property type="protein sequence ID" value="BES97791.1"/>
    <property type="molecule type" value="Genomic_DNA"/>
</dbReference>
<organism evidence="1 2">
    <name type="scientific">Nesidiocoris tenuis</name>
    <dbReference type="NCBI Taxonomy" id="355587"/>
    <lineage>
        <taxon>Eukaryota</taxon>
        <taxon>Metazoa</taxon>
        <taxon>Ecdysozoa</taxon>
        <taxon>Arthropoda</taxon>
        <taxon>Hexapoda</taxon>
        <taxon>Insecta</taxon>
        <taxon>Pterygota</taxon>
        <taxon>Neoptera</taxon>
        <taxon>Paraneoptera</taxon>
        <taxon>Hemiptera</taxon>
        <taxon>Heteroptera</taxon>
        <taxon>Panheteroptera</taxon>
        <taxon>Cimicomorpha</taxon>
        <taxon>Miridae</taxon>
        <taxon>Dicyphina</taxon>
        <taxon>Nesidiocoris</taxon>
    </lineage>
</organism>